<name>A0A518BFP5_9BACT</name>
<dbReference type="SUPFAM" id="SSF82185">
    <property type="entry name" value="Histone H3 K4-specific methyltransferase SET7/9 N-terminal domain"/>
    <property type="match status" value="1"/>
</dbReference>
<organism evidence="1 2">
    <name type="scientific">Engelhardtia mirabilis</name>
    <dbReference type="NCBI Taxonomy" id="2528011"/>
    <lineage>
        <taxon>Bacteria</taxon>
        <taxon>Pseudomonadati</taxon>
        <taxon>Planctomycetota</taxon>
        <taxon>Planctomycetia</taxon>
        <taxon>Planctomycetia incertae sedis</taxon>
        <taxon>Engelhardtia</taxon>
    </lineage>
</organism>
<dbReference type="EMBL" id="CP036287">
    <property type="protein sequence ID" value="QDU65807.1"/>
    <property type="molecule type" value="Genomic_DNA"/>
</dbReference>
<reference evidence="1 2" key="1">
    <citation type="submission" date="2019-02" db="EMBL/GenBank/DDBJ databases">
        <title>Deep-cultivation of Planctomycetes and their phenomic and genomic characterization uncovers novel biology.</title>
        <authorList>
            <person name="Wiegand S."/>
            <person name="Jogler M."/>
            <person name="Boedeker C."/>
            <person name="Pinto D."/>
            <person name="Vollmers J."/>
            <person name="Rivas-Marin E."/>
            <person name="Kohn T."/>
            <person name="Peeters S.H."/>
            <person name="Heuer A."/>
            <person name="Rast P."/>
            <person name="Oberbeckmann S."/>
            <person name="Bunk B."/>
            <person name="Jeske O."/>
            <person name="Meyerdierks A."/>
            <person name="Storesund J.E."/>
            <person name="Kallscheuer N."/>
            <person name="Luecker S."/>
            <person name="Lage O.M."/>
            <person name="Pohl T."/>
            <person name="Merkel B.J."/>
            <person name="Hornburger P."/>
            <person name="Mueller R.-W."/>
            <person name="Bruemmer F."/>
            <person name="Labrenz M."/>
            <person name="Spormann A.M."/>
            <person name="Op den Camp H."/>
            <person name="Overmann J."/>
            <person name="Amann R."/>
            <person name="Jetten M.S.M."/>
            <person name="Mascher T."/>
            <person name="Medema M.H."/>
            <person name="Devos D.P."/>
            <person name="Kaster A.-K."/>
            <person name="Ovreas L."/>
            <person name="Rohde M."/>
            <person name="Galperin M.Y."/>
            <person name="Jogler C."/>
        </authorList>
    </citation>
    <scope>NUCLEOTIDE SEQUENCE [LARGE SCALE GENOMIC DNA]</scope>
    <source>
        <strain evidence="1 2">Pla133</strain>
    </source>
</reference>
<protein>
    <submittedName>
        <fullName evidence="1">Uncharacterized protein</fullName>
    </submittedName>
</protein>
<proteinExistence type="predicted"/>
<dbReference type="Proteomes" id="UP000316921">
    <property type="component" value="Chromosome"/>
</dbReference>
<accession>A0A518BFP5</accession>
<gene>
    <name evidence="1" type="ORF">Pla133_08730</name>
</gene>
<dbReference type="Gene3D" id="2.20.110.10">
    <property type="entry name" value="Histone H3 K4-specific methyltransferase SET7/9 N-terminal domain"/>
    <property type="match status" value="1"/>
</dbReference>
<evidence type="ECO:0000313" key="2">
    <source>
        <dbReference type="Proteomes" id="UP000316921"/>
    </source>
</evidence>
<keyword evidence="2" id="KW-1185">Reference proteome</keyword>
<sequence>MPIWVHGEESELRGFGIRVNGSDEGLWCFFDDDEQLRAVGPLVDGAPSGRWEYFDDQGTLERAGSQVHGTKVGPWYTSYGDGAFHRAIYQFDLQLDDGARIEEFDLESQWLPTPP</sequence>
<dbReference type="AlphaFoldDB" id="A0A518BFP5"/>
<evidence type="ECO:0000313" key="1">
    <source>
        <dbReference type="EMBL" id="QDU65807.1"/>
    </source>
</evidence>
<dbReference type="KEGG" id="pbap:Pla133_08730"/>